<protein>
    <recommendedName>
        <fullName evidence="6">Ferredoxin-type protein NapF</fullName>
    </recommendedName>
</protein>
<gene>
    <name evidence="6 8" type="primary">napF</name>
    <name evidence="8" type="ORF">JFY56_17750</name>
</gene>
<feature type="domain" description="4Fe-4S ferredoxin-type" evidence="7">
    <location>
        <begin position="125"/>
        <end position="154"/>
    </location>
</feature>
<dbReference type="CDD" id="cd10564">
    <property type="entry name" value="NapF_like"/>
    <property type="match status" value="1"/>
</dbReference>
<dbReference type="PANTHER" id="PTHR43687">
    <property type="entry name" value="ADENYLYLSULFATE REDUCTASE, BETA SUBUNIT"/>
    <property type="match status" value="1"/>
</dbReference>
<sequence>MLARRALLRRLGGAPEVRRPPWTASDLSERCTRCSACIDACPEQVLRVGDGGFPQLDLSQSGCSLCGECAAACPAGVFHRQRPAFAWHARIEAHCLALAGIHCRSCEEVCEARAIRFHAQIGGPPLPKLDPQACTGCGACLAPCPSQAIRLITETPTDA</sequence>
<keyword evidence="1 6" id="KW-0004">4Fe-4S</keyword>
<feature type="binding site" evidence="6">
    <location>
        <position position="31"/>
    </location>
    <ligand>
        <name>[4Fe-4S] cluster</name>
        <dbReference type="ChEBI" id="CHEBI:49883"/>
        <label>1</label>
    </ligand>
</feature>
<feature type="binding site" evidence="6">
    <location>
        <position position="37"/>
    </location>
    <ligand>
        <name>[4Fe-4S] cluster</name>
        <dbReference type="ChEBI" id="CHEBI:49883"/>
        <label>1</label>
    </ligand>
</feature>
<comment type="cofactor">
    <cofactor evidence="6">
        <name>[4Fe-4S] cluster</name>
        <dbReference type="ChEBI" id="CHEBI:49883"/>
    </cofactor>
</comment>
<feature type="domain" description="4Fe-4S ferredoxin-type" evidence="7">
    <location>
        <begin position="20"/>
        <end position="51"/>
    </location>
</feature>
<keyword evidence="9" id="KW-1185">Reference proteome</keyword>
<feature type="binding site" evidence="6">
    <location>
        <position position="73"/>
    </location>
    <ligand>
        <name>[4Fe-4S] cluster</name>
        <dbReference type="ChEBI" id="CHEBI:49883"/>
        <label>2</label>
    </ligand>
</feature>
<comment type="subcellular location">
    <subcellularLocation>
        <location evidence="6">Cytoplasm</location>
    </subcellularLocation>
</comment>
<evidence type="ECO:0000313" key="8">
    <source>
        <dbReference type="EMBL" id="MBO3277067.1"/>
    </source>
</evidence>
<feature type="domain" description="4Fe-4S ferredoxin-type" evidence="7">
    <location>
        <begin position="52"/>
        <end position="83"/>
    </location>
</feature>
<evidence type="ECO:0000256" key="1">
    <source>
        <dbReference type="ARBA" id="ARBA00022485"/>
    </source>
</evidence>
<dbReference type="PROSITE" id="PS51379">
    <property type="entry name" value="4FE4S_FER_2"/>
    <property type="match status" value="3"/>
</dbReference>
<organism evidence="8 9">
    <name type="scientific">Pseudomonas schmalbachii</name>
    <dbReference type="NCBI Taxonomy" id="2816993"/>
    <lineage>
        <taxon>Bacteria</taxon>
        <taxon>Pseudomonadati</taxon>
        <taxon>Pseudomonadota</taxon>
        <taxon>Gammaproteobacteria</taxon>
        <taxon>Pseudomonadales</taxon>
        <taxon>Pseudomonadaceae</taxon>
        <taxon>Pseudomonas</taxon>
    </lineage>
</organism>
<dbReference type="PROSITE" id="PS00198">
    <property type="entry name" value="4FE4S_FER_1"/>
    <property type="match status" value="2"/>
</dbReference>
<evidence type="ECO:0000256" key="6">
    <source>
        <dbReference type="HAMAP-Rule" id="MF_02201"/>
    </source>
</evidence>
<evidence type="ECO:0000259" key="7">
    <source>
        <dbReference type="PROSITE" id="PS51379"/>
    </source>
</evidence>
<keyword evidence="3 6" id="KW-0677">Repeat</keyword>
<dbReference type="InterPro" id="IPR017900">
    <property type="entry name" value="4Fe4S_Fe_S_CS"/>
</dbReference>
<dbReference type="Pfam" id="PF12838">
    <property type="entry name" value="Fer4_7"/>
    <property type="match status" value="2"/>
</dbReference>
<dbReference type="NCBIfam" id="TIGR00402">
    <property type="entry name" value="napF"/>
    <property type="match status" value="1"/>
</dbReference>
<feature type="binding site" evidence="6">
    <location>
        <position position="41"/>
    </location>
    <ligand>
        <name>[4Fe-4S] cluster</name>
        <dbReference type="ChEBI" id="CHEBI:49883"/>
        <label>1</label>
    </ligand>
</feature>
<keyword evidence="6" id="KW-0963">Cytoplasm</keyword>
<keyword evidence="2 6" id="KW-0479">Metal-binding</keyword>
<dbReference type="PANTHER" id="PTHR43687:SF1">
    <property type="entry name" value="FERREDOXIN III"/>
    <property type="match status" value="1"/>
</dbReference>
<dbReference type="InterPro" id="IPR017896">
    <property type="entry name" value="4Fe4S_Fe-S-bd"/>
</dbReference>
<dbReference type="HAMAP" id="MF_02201">
    <property type="entry name" value="NapF"/>
    <property type="match status" value="1"/>
</dbReference>
<dbReference type="InterPro" id="IPR004496">
    <property type="entry name" value="NapF"/>
</dbReference>
<feature type="binding site" evidence="6">
    <location>
        <position position="137"/>
    </location>
    <ligand>
        <name>[4Fe-4S] cluster</name>
        <dbReference type="ChEBI" id="CHEBI:49883"/>
        <label>3</label>
    </ligand>
</feature>
<evidence type="ECO:0000256" key="3">
    <source>
        <dbReference type="ARBA" id="ARBA00022737"/>
    </source>
</evidence>
<evidence type="ECO:0000256" key="4">
    <source>
        <dbReference type="ARBA" id="ARBA00023004"/>
    </source>
</evidence>
<dbReference type="InterPro" id="IPR050572">
    <property type="entry name" value="Fe-S_Ferredoxin"/>
</dbReference>
<evidence type="ECO:0000313" key="9">
    <source>
        <dbReference type="Proteomes" id="UP000669060"/>
    </source>
</evidence>
<proteinExistence type="inferred from homology"/>
<feature type="binding site" evidence="6">
    <location>
        <position position="66"/>
    </location>
    <ligand>
        <name>[4Fe-4S] cluster</name>
        <dbReference type="ChEBI" id="CHEBI:49883"/>
        <label>2</label>
    </ligand>
</feature>
<comment type="function">
    <text evidence="6">Could be involved in the maturation of NapA, the catalytic subunit of the periplasmic nitrate reductase, before its export into the periplasm.</text>
</comment>
<keyword evidence="5 6" id="KW-0411">Iron-sulfur</keyword>
<comment type="similarity">
    <text evidence="6">Belongs to the NapF family.</text>
</comment>
<dbReference type="SUPFAM" id="SSF54862">
    <property type="entry name" value="4Fe-4S ferredoxins"/>
    <property type="match status" value="1"/>
</dbReference>
<evidence type="ECO:0000256" key="5">
    <source>
        <dbReference type="ARBA" id="ARBA00023014"/>
    </source>
</evidence>
<feature type="binding site" evidence="6">
    <location>
        <position position="34"/>
    </location>
    <ligand>
        <name>[4Fe-4S] cluster</name>
        <dbReference type="ChEBI" id="CHEBI:49883"/>
        <label>1</label>
    </ligand>
</feature>
<feature type="binding site" evidence="6">
    <location>
        <position position="144"/>
    </location>
    <ligand>
        <name>[4Fe-4S] cluster</name>
        <dbReference type="ChEBI" id="CHEBI:49883"/>
        <label>3</label>
    </ligand>
</feature>
<comment type="subunit">
    <text evidence="6">Interacts with the cytoplasmic NapA precursor.</text>
</comment>
<evidence type="ECO:0000256" key="2">
    <source>
        <dbReference type="ARBA" id="ARBA00022723"/>
    </source>
</evidence>
<keyword evidence="4 6" id="KW-0408">Iron</keyword>
<feature type="binding site" evidence="6">
    <location>
        <position position="140"/>
    </location>
    <ligand>
        <name>[4Fe-4S] cluster</name>
        <dbReference type="ChEBI" id="CHEBI:49883"/>
        <label>3</label>
    </ligand>
</feature>
<dbReference type="Proteomes" id="UP000669060">
    <property type="component" value="Unassembled WGS sequence"/>
</dbReference>
<dbReference type="Gene3D" id="3.30.70.20">
    <property type="match status" value="2"/>
</dbReference>
<name>A0ABS3TTR3_9PSED</name>
<dbReference type="EMBL" id="JAELYA010000007">
    <property type="protein sequence ID" value="MBO3277067.1"/>
    <property type="molecule type" value="Genomic_DNA"/>
</dbReference>
<accession>A0ABS3TTR3</accession>
<feature type="binding site" evidence="6">
    <location>
        <position position="134"/>
    </location>
    <ligand>
        <name>[4Fe-4S] cluster</name>
        <dbReference type="ChEBI" id="CHEBI:49883"/>
        <label>3</label>
    </ligand>
</feature>
<reference evidence="8 9" key="1">
    <citation type="submission" date="2020-12" db="EMBL/GenBank/DDBJ databases">
        <title>Pseudomonas schmalbachii sp. nov. isolated from millipede gut.</title>
        <authorList>
            <person name="Shelomi M."/>
        </authorList>
    </citation>
    <scope>NUCLEOTIDE SEQUENCE [LARGE SCALE GENOMIC DNA]</scope>
    <source>
        <strain evidence="8 9">Milli4</strain>
    </source>
</reference>
<feature type="binding site" evidence="6">
    <location>
        <position position="69"/>
    </location>
    <ligand>
        <name>[4Fe-4S] cluster</name>
        <dbReference type="ChEBI" id="CHEBI:49883"/>
        <label>2</label>
    </ligand>
</feature>
<comment type="caution">
    <text evidence="8">The sequence shown here is derived from an EMBL/GenBank/DDBJ whole genome shotgun (WGS) entry which is preliminary data.</text>
</comment>
<dbReference type="RefSeq" id="WP_208315261.1">
    <property type="nucleotide sequence ID" value="NZ_JAELYA010000007.1"/>
</dbReference>
<feature type="binding site" evidence="6">
    <location>
        <position position="63"/>
    </location>
    <ligand>
        <name>[4Fe-4S] cluster</name>
        <dbReference type="ChEBI" id="CHEBI:49883"/>
        <label>2</label>
    </ligand>
</feature>